<dbReference type="GO" id="GO:0008379">
    <property type="term" value="F:thioredoxin peroxidase activity"/>
    <property type="evidence" value="ECO:0007669"/>
    <property type="project" value="TreeGrafter"/>
</dbReference>
<dbReference type="GO" id="GO:0045454">
    <property type="term" value="P:cell redox homeostasis"/>
    <property type="evidence" value="ECO:0007669"/>
    <property type="project" value="TreeGrafter"/>
</dbReference>
<keyword evidence="5" id="KW-1015">Disulfide bond</keyword>
<dbReference type="AlphaFoldDB" id="A0A128A3L3"/>
<dbReference type="EMBL" id="LN890280">
    <property type="protein sequence ID" value="CUR51931.1"/>
    <property type="molecule type" value="Genomic_DNA"/>
</dbReference>
<proteinExistence type="inferred from homology"/>
<feature type="domain" description="Thioredoxin" evidence="10">
    <location>
        <begin position="1"/>
        <end position="152"/>
    </location>
</feature>
<dbReference type="InterPro" id="IPR000866">
    <property type="entry name" value="AhpC/TSA"/>
</dbReference>
<dbReference type="InterPro" id="IPR050924">
    <property type="entry name" value="Peroxiredoxin_BCP/PrxQ"/>
</dbReference>
<evidence type="ECO:0000259" key="10">
    <source>
        <dbReference type="PROSITE" id="PS51352"/>
    </source>
</evidence>
<evidence type="ECO:0000313" key="11">
    <source>
        <dbReference type="EMBL" id="CUR51931.1"/>
    </source>
</evidence>
<evidence type="ECO:0000256" key="1">
    <source>
        <dbReference type="ARBA" id="ARBA00013017"/>
    </source>
</evidence>
<comment type="catalytic activity">
    <reaction evidence="9">
        <text>a hydroperoxide + [thioredoxin]-dithiol = an alcohol + [thioredoxin]-disulfide + H2O</text>
        <dbReference type="Rhea" id="RHEA:62620"/>
        <dbReference type="Rhea" id="RHEA-COMP:10698"/>
        <dbReference type="Rhea" id="RHEA-COMP:10700"/>
        <dbReference type="ChEBI" id="CHEBI:15377"/>
        <dbReference type="ChEBI" id="CHEBI:29950"/>
        <dbReference type="ChEBI" id="CHEBI:30879"/>
        <dbReference type="ChEBI" id="CHEBI:35924"/>
        <dbReference type="ChEBI" id="CHEBI:50058"/>
        <dbReference type="EC" id="1.11.1.24"/>
    </reaction>
</comment>
<dbReference type="InterPro" id="IPR013766">
    <property type="entry name" value="Thioredoxin_domain"/>
</dbReference>
<dbReference type="Pfam" id="PF00578">
    <property type="entry name" value="AhpC-TSA"/>
    <property type="match status" value="1"/>
</dbReference>
<dbReference type="Proteomes" id="UP000196239">
    <property type="component" value="Chromosome 1"/>
</dbReference>
<dbReference type="KEGG" id="ndv:NDEV_1166"/>
<dbReference type="InterPro" id="IPR036249">
    <property type="entry name" value="Thioredoxin-like_sf"/>
</dbReference>
<reference evidence="12" key="1">
    <citation type="submission" date="2015-10" db="EMBL/GenBank/DDBJ databases">
        <authorList>
            <person name="Lehtovirta-Morley L.E."/>
            <person name="Vieille C."/>
        </authorList>
    </citation>
    <scope>NUCLEOTIDE SEQUENCE [LARGE SCALE GENOMIC DNA]</scope>
</reference>
<gene>
    <name evidence="11" type="primary">bcp</name>
    <name evidence="11" type="ORF">NDEV_1166</name>
</gene>
<evidence type="ECO:0000256" key="6">
    <source>
        <dbReference type="ARBA" id="ARBA00023284"/>
    </source>
</evidence>
<keyword evidence="6" id="KW-0676">Redox-active center</keyword>
<dbReference type="EC" id="1.11.1.24" evidence="1"/>
<evidence type="ECO:0000256" key="2">
    <source>
        <dbReference type="ARBA" id="ARBA00022559"/>
    </source>
</evidence>
<dbReference type="PANTHER" id="PTHR42801">
    <property type="entry name" value="THIOREDOXIN-DEPENDENT PEROXIDE REDUCTASE"/>
    <property type="match status" value="1"/>
</dbReference>
<protein>
    <recommendedName>
        <fullName evidence="1">thioredoxin-dependent peroxiredoxin</fullName>
        <ecNumber evidence="1">1.11.1.24</ecNumber>
    </recommendedName>
    <alternativeName>
        <fullName evidence="7">Thioredoxin peroxidase</fullName>
    </alternativeName>
</protein>
<evidence type="ECO:0000256" key="4">
    <source>
        <dbReference type="ARBA" id="ARBA00023002"/>
    </source>
</evidence>
<dbReference type="CDD" id="cd03017">
    <property type="entry name" value="PRX_BCP"/>
    <property type="match status" value="1"/>
</dbReference>
<keyword evidence="2" id="KW-0575">Peroxidase</keyword>
<organism evidence="11 12">
    <name type="scientific">Nitrosotalea devaniterrae</name>
    <dbReference type="NCBI Taxonomy" id="1078905"/>
    <lineage>
        <taxon>Archaea</taxon>
        <taxon>Nitrososphaerota</taxon>
        <taxon>Nitrososphaeria</taxon>
        <taxon>Nitrosotaleales</taxon>
        <taxon>Nitrosotaleaceae</taxon>
        <taxon>Nitrosotalea</taxon>
    </lineage>
</organism>
<sequence>MNEGDIAPDFELAANDGSLVKLGSFHGKKNVVLCFYPKNHLFGCPSKKIFQMAQATIEAYPQIKEQNAELFAISVDTVQDQKKFVEEYGVPYLHLSDTAKTTCKAYAGLNIAGLAKRSTFIINKDGKISKIFRDISPEKHGQEIILSLQNLK</sequence>
<dbReference type="GO" id="GO:0005737">
    <property type="term" value="C:cytoplasm"/>
    <property type="evidence" value="ECO:0007669"/>
    <property type="project" value="TreeGrafter"/>
</dbReference>
<comment type="similarity">
    <text evidence="8">Belongs to the peroxiredoxin family. BCP/PrxQ subfamily.</text>
</comment>
<dbReference type="SUPFAM" id="SSF52833">
    <property type="entry name" value="Thioredoxin-like"/>
    <property type="match status" value="1"/>
</dbReference>
<name>A0A128A3L3_9ARCH</name>
<evidence type="ECO:0000256" key="3">
    <source>
        <dbReference type="ARBA" id="ARBA00022862"/>
    </source>
</evidence>
<keyword evidence="12" id="KW-1185">Reference proteome</keyword>
<accession>A0A128A3L3</accession>
<dbReference type="Gene3D" id="3.40.30.10">
    <property type="entry name" value="Glutaredoxin"/>
    <property type="match status" value="1"/>
</dbReference>
<keyword evidence="3" id="KW-0049">Antioxidant</keyword>
<evidence type="ECO:0000256" key="5">
    <source>
        <dbReference type="ARBA" id="ARBA00023157"/>
    </source>
</evidence>
<evidence type="ECO:0000256" key="7">
    <source>
        <dbReference type="ARBA" id="ARBA00032824"/>
    </source>
</evidence>
<evidence type="ECO:0000256" key="8">
    <source>
        <dbReference type="ARBA" id="ARBA00038489"/>
    </source>
</evidence>
<dbReference type="GO" id="GO:0034599">
    <property type="term" value="P:cellular response to oxidative stress"/>
    <property type="evidence" value="ECO:0007669"/>
    <property type="project" value="TreeGrafter"/>
</dbReference>
<dbReference type="PROSITE" id="PS51352">
    <property type="entry name" value="THIOREDOXIN_2"/>
    <property type="match status" value="1"/>
</dbReference>
<evidence type="ECO:0000313" key="12">
    <source>
        <dbReference type="Proteomes" id="UP000196239"/>
    </source>
</evidence>
<dbReference type="PANTHER" id="PTHR42801:SF4">
    <property type="entry name" value="AHPC_TSA FAMILY PROTEIN"/>
    <property type="match status" value="1"/>
</dbReference>
<evidence type="ECO:0000256" key="9">
    <source>
        <dbReference type="ARBA" id="ARBA00049091"/>
    </source>
</evidence>
<keyword evidence="4" id="KW-0560">Oxidoreductase</keyword>